<feature type="chain" id="PRO_5004167829" evidence="3">
    <location>
        <begin position="23"/>
        <end position="171"/>
    </location>
</feature>
<dbReference type="HOGENOM" id="CLU_094245_2_1_6"/>
<dbReference type="OrthoDB" id="8909257at2"/>
<accession>Q0A5P0</accession>
<feature type="signal peptide" evidence="3">
    <location>
        <begin position="1"/>
        <end position="22"/>
    </location>
</feature>
<dbReference type="InterPro" id="IPR051407">
    <property type="entry name" value="Bact_OM_lipoprot/Surf_antigen"/>
</dbReference>
<protein>
    <submittedName>
        <fullName evidence="4">17 kDa surface antigen</fullName>
    </submittedName>
</protein>
<dbReference type="EMBL" id="CP000453">
    <property type="protein sequence ID" value="ABI57847.1"/>
    <property type="molecule type" value="Genomic_DNA"/>
</dbReference>
<dbReference type="eggNOG" id="COG3134">
    <property type="taxonomic scope" value="Bacteria"/>
</dbReference>
<evidence type="ECO:0000256" key="3">
    <source>
        <dbReference type="SAM" id="SignalP"/>
    </source>
</evidence>
<dbReference type="KEGG" id="aeh:Mlg_2507"/>
<proteinExistence type="predicted"/>
<dbReference type="Proteomes" id="UP000001962">
    <property type="component" value="Chromosome"/>
</dbReference>
<keyword evidence="2" id="KW-0472">Membrane</keyword>
<dbReference type="AlphaFoldDB" id="Q0A5P0"/>
<organism evidence="4 5">
    <name type="scientific">Alkalilimnicola ehrlichii (strain ATCC BAA-1101 / DSM 17681 / MLHE-1)</name>
    <dbReference type="NCBI Taxonomy" id="187272"/>
    <lineage>
        <taxon>Bacteria</taxon>
        <taxon>Pseudomonadati</taxon>
        <taxon>Pseudomonadota</taxon>
        <taxon>Gammaproteobacteria</taxon>
        <taxon>Chromatiales</taxon>
        <taxon>Ectothiorhodospiraceae</taxon>
        <taxon>Alkalilimnicola</taxon>
    </lineage>
</organism>
<comment type="subcellular location">
    <subcellularLocation>
        <location evidence="1">Membrane</location>
    </subcellularLocation>
</comment>
<evidence type="ECO:0000313" key="5">
    <source>
        <dbReference type="Proteomes" id="UP000001962"/>
    </source>
</evidence>
<evidence type="ECO:0000256" key="1">
    <source>
        <dbReference type="ARBA" id="ARBA00004370"/>
    </source>
</evidence>
<reference evidence="5" key="1">
    <citation type="submission" date="2006-08" db="EMBL/GenBank/DDBJ databases">
        <title>Complete sequence of Alkalilimnicola ehrilichei MLHE-1.</title>
        <authorList>
            <person name="Copeland A."/>
            <person name="Lucas S."/>
            <person name="Lapidus A."/>
            <person name="Barry K."/>
            <person name="Detter J.C."/>
            <person name="Glavina del Rio T."/>
            <person name="Hammon N."/>
            <person name="Israni S."/>
            <person name="Dalin E."/>
            <person name="Tice H."/>
            <person name="Pitluck S."/>
            <person name="Sims D."/>
            <person name="Brettin T."/>
            <person name="Bruce D."/>
            <person name="Han C."/>
            <person name="Tapia R."/>
            <person name="Gilna P."/>
            <person name="Schmutz J."/>
            <person name="Larimer F."/>
            <person name="Land M."/>
            <person name="Hauser L."/>
            <person name="Kyrpides N."/>
            <person name="Mikhailova N."/>
            <person name="Oremland R.S."/>
            <person name="Hoeft S.E."/>
            <person name="Switzer-Blum J."/>
            <person name="Kulp T."/>
            <person name="King G."/>
            <person name="Tabita R."/>
            <person name="Witte B."/>
            <person name="Santini J.M."/>
            <person name="Basu P."/>
            <person name="Hollibaugh J.T."/>
            <person name="Xie G."/>
            <person name="Stolz J.F."/>
            <person name="Richardson P."/>
        </authorList>
    </citation>
    <scope>NUCLEOTIDE SEQUENCE [LARGE SCALE GENOMIC DNA]</scope>
    <source>
        <strain evidence="5">ATCC BAA-1101 / DSM 17681 / MLHE-1</strain>
    </source>
</reference>
<evidence type="ECO:0000313" key="4">
    <source>
        <dbReference type="EMBL" id="ABI57847.1"/>
    </source>
</evidence>
<name>Q0A5P0_ALKEH</name>
<evidence type="ECO:0000256" key="2">
    <source>
        <dbReference type="ARBA" id="ARBA00023136"/>
    </source>
</evidence>
<dbReference type="PANTHER" id="PTHR35603">
    <property type="match status" value="1"/>
</dbReference>
<keyword evidence="3" id="KW-0732">Signal</keyword>
<sequence>MNKPMITALATAGLLVAGLAQAAGDQYAYGEVLSVTPQYRTVEVSNPRQECWDQPVQRTTQGQRNTAAVIAGGVAGGLVGSRFGGGRGRDAAIAAGTLAGAGIADGLSGSESRTYTVNERQCRTVYDRRTEERHDGYRVRYRYDGREYTTRTNSHPGDRIRLRVSVTPDHY</sequence>
<dbReference type="RefSeq" id="WP_011630240.1">
    <property type="nucleotide sequence ID" value="NC_008340.1"/>
</dbReference>
<dbReference type="GO" id="GO:0016020">
    <property type="term" value="C:membrane"/>
    <property type="evidence" value="ECO:0007669"/>
    <property type="project" value="UniProtKB-SubCell"/>
</dbReference>
<keyword evidence="5" id="KW-1185">Reference proteome</keyword>
<dbReference type="PANTHER" id="PTHR35603:SF2">
    <property type="entry name" value="OUTER MEMBRANE LIPOPROTEIN"/>
    <property type="match status" value="1"/>
</dbReference>
<gene>
    <name evidence="4" type="ordered locus">Mlg_2507</name>
</gene>